<name>A0A1R1B3X0_PAELA</name>
<dbReference type="OrthoDB" id="2666328at2"/>
<dbReference type="EMBL" id="MRTF01000003">
    <property type="protein sequence ID" value="OME93808.1"/>
    <property type="molecule type" value="Genomic_DNA"/>
</dbReference>
<keyword evidence="1" id="KW-0472">Membrane</keyword>
<dbReference type="AlphaFoldDB" id="A0A1R1B3X0"/>
<gene>
    <name evidence="2" type="ORF">BK123_11215</name>
</gene>
<reference evidence="2 3" key="1">
    <citation type="submission" date="2016-11" db="EMBL/GenBank/DDBJ databases">
        <title>Paenibacillus species isolates.</title>
        <authorList>
            <person name="Beno S.M."/>
        </authorList>
    </citation>
    <scope>NUCLEOTIDE SEQUENCE [LARGE SCALE GENOMIC DNA]</scope>
    <source>
        <strain evidence="2 3">FSL F4-0100</strain>
    </source>
</reference>
<organism evidence="2 3">
    <name type="scientific">Paenibacillus lautus</name>
    <name type="common">Bacillus lautus</name>
    <dbReference type="NCBI Taxonomy" id="1401"/>
    <lineage>
        <taxon>Bacteria</taxon>
        <taxon>Bacillati</taxon>
        <taxon>Bacillota</taxon>
        <taxon>Bacilli</taxon>
        <taxon>Bacillales</taxon>
        <taxon>Paenibacillaceae</taxon>
        <taxon>Paenibacillus</taxon>
    </lineage>
</organism>
<dbReference type="RefSeq" id="WP_076322477.1">
    <property type="nucleotide sequence ID" value="NZ_MRTF01000003.1"/>
</dbReference>
<keyword evidence="1" id="KW-0812">Transmembrane</keyword>
<evidence type="ECO:0000313" key="3">
    <source>
        <dbReference type="Proteomes" id="UP000187074"/>
    </source>
</evidence>
<protein>
    <submittedName>
        <fullName evidence="2">Uncharacterized protein</fullName>
    </submittedName>
</protein>
<evidence type="ECO:0000313" key="2">
    <source>
        <dbReference type="EMBL" id="OME93808.1"/>
    </source>
</evidence>
<proteinExistence type="predicted"/>
<accession>A0A1R1B3X0</accession>
<sequence length="171" mass="20015">MEETRERSDFIPRAKKIIIAVLVVLLAATMAIIYYSVRLPSTSVIAHSTKIEKISFLYLKGTNVIPYLIEFEDQNEELNQLMSILDSVSYTRSSRSFFSRNIRNDGGPTFAFIIFYRDRDGEIDDYFLDINQKGYVLRGGKKIYKMVDREEEVFDQLSRWLFERAVRMPVT</sequence>
<dbReference type="Proteomes" id="UP000187074">
    <property type="component" value="Unassembled WGS sequence"/>
</dbReference>
<feature type="transmembrane region" description="Helical" evidence="1">
    <location>
        <begin position="17"/>
        <end position="37"/>
    </location>
</feature>
<comment type="caution">
    <text evidence="2">The sequence shown here is derived from an EMBL/GenBank/DDBJ whole genome shotgun (WGS) entry which is preliminary data.</text>
</comment>
<evidence type="ECO:0000256" key="1">
    <source>
        <dbReference type="SAM" id="Phobius"/>
    </source>
</evidence>
<keyword evidence="1" id="KW-1133">Transmembrane helix</keyword>